<keyword evidence="1" id="KW-0812">Transmembrane</keyword>
<keyword evidence="1" id="KW-1133">Transmembrane helix</keyword>
<feature type="transmembrane region" description="Helical" evidence="1">
    <location>
        <begin position="265"/>
        <end position="286"/>
    </location>
</feature>
<evidence type="ECO:0000313" key="3">
    <source>
        <dbReference type="Proteomes" id="UP000019140"/>
    </source>
</evidence>
<dbReference type="Proteomes" id="UP000019140">
    <property type="component" value="Unassembled WGS sequence"/>
</dbReference>
<feature type="transmembrane region" description="Helical" evidence="1">
    <location>
        <begin position="115"/>
        <end position="138"/>
    </location>
</feature>
<evidence type="ECO:0008006" key="4">
    <source>
        <dbReference type="Google" id="ProtNLM"/>
    </source>
</evidence>
<feature type="transmembrane region" description="Helical" evidence="1">
    <location>
        <begin position="298"/>
        <end position="317"/>
    </location>
</feature>
<evidence type="ECO:0000313" key="2">
    <source>
        <dbReference type="EMBL" id="ETW96290.1"/>
    </source>
</evidence>
<protein>
    <recommendedName>
        <fullName evidence="4">Transmembrane protein</fullName>
    </recommendedName>
</protein>
<reference evidence="2 3" key="1">
    <citation type="journal article" date="2014" name="Nature">
        <title>An environmental bacterial taxon with a large and distinct metabolic repertoire.</title>
        <authorList>
            <person name="Wilson M.C."/>
            <person name="Mori T."/>
            <person name="Ruckert C."/>
            <person name="Uria A.R."/>
            <person name="Helf M.J."/>
            <person name="Takada K."/>
            <person name="Gernert C."/>
            <person name="Steffens U.A."/>
            <person name="Heycke N."/>
            <person name="Schmitt S."/>
            <person name="Rinke C."/>
            <person name="Helfrich E.J."/>
            <person name="Brachmann A.O."/>
            <person name="Gurgui C."/>
            <person name="Wakimoto T."/>
            <person name="Kracht M."/>
            <person name="Crusemann M."/>
            <person name="Hentschel U."/>
            <person name="Abe I."/>
            <person name="Matsunaga S."/>
            <person name="Kalinowski J."/>
            <person name="Takeyama H."/>
            <person name="Piel J."/>
        </authorList>
    </citation>
    <scope>NUCLEOTIDE SEQUENCE [LARGE SCALE GENOMIC DNA]</scope>
    <source>
        <strain evidence="3">TSY2</strain>
    </source>
</reference>
<feature type="transmembrane region" description="Helical" evidence="1">
    <location>
        <begin position="41"/>
        <end position="65"/>
    </location>
</feature>
<evidence type="ECO:0000256" key="1">
    <source>
        <dbReference type="SAM" id="Phobius"/>
    </source>
</evidence>
<comment type="caution">
    <text evidence="2">The sequence shown here is derived from an EMBL/GenBank/DDBJ whole genome shotgun (WGS) entry which is preliminary data.</text>
</comment>
<keyword evidence="3" id="KW-1185">Reference proteome</keyword>
<sequence length="318" mass="36107">MDPAVGPMNVHRSNRAYFAALHADPYGFENSAYHWRGEDQFLAVLGPFYLIVGLGTLSLGQMGLIAPLNLASVYVFGASAVLELLGKVLCAYLVRNWNVKINYVRKLGLRPWRKLSAFIIPFFVTAGDGLFTDTVFLFCLSQFKTMAMEWHYIRRRVFLLRYAFVAWDRLEDRPYTLRYDLLEDILRFLVYIPFMVLAPNPIITLIPNLINEFGDGLAEPVGIRFGRHAYKTRALWYNGRFWNGAFQRTLEDSAMVFLATQVILVWHYPIFSPLQLAVALVAMPWLMTLAEAVSPHTADGPLLALVGCSFLLALQSLV</sequence>
<dbReference type="HOGENOM" id="CLU_873424_0_0_7"/>
<keyword evidence="1" id="KW-0472">Membrane</keyword>
<name>W4LF35_9BACT</name>
<dbReference type="EMBL" id="AZHX01002205">
    <property type="protein sequence ID" value="ETW96290.1"/>
    <property type="molecule type" value="Genomic_DNA"/>
</dbReference>
<feature type="transmembrane region" description="Helical" evidence="1">
    <location>
        <begin position="188"/>
        <end position="210"/>
    </location>
</feature>
<proteinExistence type="predicted"/>
<feature type="transmembrane region" description="Helical" evidence="1">
    <location>
        <begin position="71"/>
        <end position="94"/>
    </location>
</feature>
<organism evidence="2 3">
    <name type="scientific">Candidatus Entotheonella gemina</name>
    <dbReference type="NCBI Taxonomy" id="1429439"/>
    <lineage>
        <taxon>Bacteria</taxon>
        <taxon>Pseudomonadati</taxon>
        <taxon>Nitrospinota/Tectimicrobiota group</taxon>
        <taxon>Candidatus Tectimicrobiota</taxon>
        <taxon>Candidatus Entotheonellia</taxon>
        <taxon>Candidatus Entotheonellales</taxon>
        <taxon>Candidatus Entotheonellaceae</taxon>
        <taxon>Candidatus Entotheonella</taxon>
    </lineage>
</organism>
<dbReference type="AlphaFoldDB" id="W4LF35"/>
<gene>
    <name evidence="2" type="ORF">ETSY2_46690</name>
</gene>
<accession>W4LF35</accession>